<sequence length="94" mass="10111">MPSTLYWAGTNDYLRLLFDAIPNPTQTVNNLSMAVTSLAAVGAKNFVVVNLPDLGKFPVTGGNNQYSSLLSTYTNVHNSSLTANLSFFEPATQP</sequence>
<protein>
    <recommendedName>
        <fullName evidence="3">GDSL family lipase</fullName>
    </recommendedName>
</protein>
<evidence type="ECO:0000313" key="1">
    <source>
        <dbReference type="EMBL" id="BDI18851.1"/>
    </source>
</evidence>
<organism evidence="1 2">
    <name type="scientific">Nostoc cf. commune SO-36</name>
    <dbReference type="NCBI Taxonomy" id="449208"/>
    <lineage>
        <taxon>Bacteria</taxon>
        <taxon>Bacillati</taxon>
        <taxon>Cyanobacteriota</taxon>
        <taxon>Cyanophyceae</taxon>
        <taxon>Nostocales</taxon>
        <taxon>Nostocaceae</taxon>
        <taxon>Nostoc</taxon>
    </lineage>
</organism>
<dbReference type="Proteomes" id="UP001055453">
    <property type="component" value="Chromosome"/>
</dbReference>
<evidence type="ECO:0000313" key="2">
    <source>
        <dbReference type="Proteomes" id="UP001055453"/>
    </source>
</evidence>
<dbReference type="EMBL" id="AP025732">
    <property type="protein sequence ID" value="BDI18851.1"/>
    <property type="molecule type" value="Genomic_DNA"/>
</dbReference>
<name>A0ABN6Q9D8_NOSCO</name>
<dbReference type="Gene3D" id="3.40.50.1110">
    <property type="entry name" value="SGNH hydrolase"/>
    <property type="match status" value="1"/>
</dbReference>
<dbReference type="InterPro" id="IPR036514">
    <property type="entry name" value="SGNH_hydro_sf"/>
</dbReference>
<proteinExistence type="predicted"/>
<gene>
    <name evidence="1" type="ORF">ANSO36C_46530</name>
</gene>
<evidence type="ECO:0008006" key="3">
    <source>
        <dbReference type="Google" id="ProtNLM"/>
    </source>
</evidence>
<reference evidence="1" key="1">
    <citation type="submission" date="2022-04" db="EMBL/GenBank/DDBJ databases">
        <title>Complete genome sequence of a cyanobacterium, Nostoc sp. SO-36, isolated in Antarctica.</title>
        <authorList>
            <person name="Kanesaki Y."/>
            <person name="Effendi D."/>
            <person name="Sakamoto T."/>
            <person name="Ohtani S."/>
            <person name="Awai K."/>
        </authorList>
    </citation>
    <scope>NUCLEOTIDE SEQUENCE</scope>
    <source>
        <strain evidence="1">SO-36</strain>
    </source>
</reference>
<keyword evidence="2" id="KW-1185">Reference proteome</keyword>
<dbReference type="RefSeq" id="WP_323374482.1">
    <property type="nucleotide sequence ID" value="NZ_AP025732.1"/>
</dbReference>
<accession>A0ABN6Q9D8</accession>